<keyword evidence="4" id="KW-0808">Transferase</keyword>
<dbReference type="InterPro" id="IPR004046">
    <property type="entry name" value="GST_C"/>
</dbReference>
<accession>A0AAV1JP67</accession>
<dbReference type="FunFam" id="1.20.1050.10:FF:000039">
    <property type="entry name" value="Glutathione S-transferase theta-1"/>
    <property type="match status" value="1"/>
</dbReference>
<dbReference type="InterPro" id="IPR040077">
    <property type="entry name" value="GST_C_Theta"/>
</dbReference>
<evidence type="ECO:0000259" key="7">
    <source>
        <dbReference type="PROSITE" id="PS50405"/>
    </source>
</evidence>
<keyword evidence="9" id="KW-1185">Reference proteome</keyword>
<dbReference type="PROSITE" id="PS50405">
    <property type="entry name" value="GST_CTER"/>
    <property type="match status" value="1"/>
</dbReference>
<evidence type="ECO:0000256" key="3">
    <source>
        <dbReference type="ARBA" id="ARBA00022490"/>
    </source>
</evidence>
<dbReference type="EMBL" id="CAVLEF010000122">
    <property type="protein sequence ID" value="CAK1551269.1"/>
    <property type="molecule type" value="Genomic_DNA"/>
</dbReference>
<comment type="similarity">
    <text evidence="2">Belongs to the GST superfamily. Theta family.</text>
</comment>
<comment type="catalytic activity">
    <reaction evidence="5">
        <text>RX + glutathione = an S-substituted glutathione + a halide anion + H(+)</text>
        <dbReference type="Rhea" id="RHEA:16437"/>
        <dbReference type="ChEBI" id="CHEBI:15378"/>
        <dbReference type="ChEBI" id="CHEBI:16042"/>
        <dbReference type="ChEBI" id="CHEBI:17792"/>
        <dbReference type="ChEBI" id="CHEBI:57925"/>
        <dbReference type="ChEBI" id="CHEBI:90779"/>
        <dbReference type="EC" id="2.5.1.18"/>
    </reaction>
</comment>
<dbReference type="InterPro" id="IPR036282">
    <property type="entry name" value="Glutathione-S-Trfase_C_sf"/>
</dbReference>
<protein>
    <submittedName>
        <fullName evidence="8">Uncharacterized protein</fullName>
    </submittedName>
</protein>
<dbReference type="InterPro" id="IPR040075">
    <property type="entry name" value="GST_N_Theta"/>
</dbReference>
<evidence type="ECO:0000256" key="5">
    <source>
        <dbReference type="ARBA" id="ARBA00047960"/>
    </source>
</evidence>
<dbReference type="PANTHER" id="PTHR43917">
    <property type="match status" value="1"/>
</dbReference>
<dbReference type="Pfam" id="PF02798">
    <property type="entry name" value="GST_N"/>
    <property type="match status" value="1"/>
</dbReference>
<dbReference type="InterPro" id="IPR004045">
    <property type="entry name" value="Glutathione_S-Trfase_N"/>
</dbReference>
<dbReference type="SUPFAM" id="SSF52833">
    <property type="entry name" value="Thioredoxin-like"/>
    <property type="match status" value="1"/>
</dbReference>
<sequence length="224" mass="26373">MSLKLYYDLMSQPSRAMYILLKTSKCNFESKLVNLRQGEHYTEEYEAINRFKKVPVIDHNGFLLSESVAIVKYLSRENIIPRILYPEDSKSQARVDEYLEWQHIGLRLHCSMFFRVAYLNPVFFDTTPDPKQVQSYKKRMLNALEEFNSLWLGHNEFVTGNTINVADLFAAVELEQPRMAGFDPAEKYPNIATWWPKVRQHFNPYYDEAHVILNKIVKKNVSKL</sequence>
<evidence type="ECO:0000259" key="6">
    <source>
        <dbReference type="PROSITE" id="PS50404"/>
    </source>
</evidence>
<dbReference type="InterPro" id="IPR036249">
    <property type="entry name" value="Thioredoxin-like_sf"/>
</dbReference>
<dbReference type="CDD" id="cd03050">
    <property type="entry name" value="GST_N_Theta"/>
    <property type="match status" value="1"/>
</dbReference>
<dbReference type="AlphaFoldDB" id="A0AAV1JP67"/>
<dbReference type="SFLD" id="SFLDS00019">
    <property type="entry name" value="Glutathione_Transferase_(cytos"/>
    <property type="match status" value="1"/>
</dbReference>
<evidence type="ECO:0000256" key="4">
    <source>
        <dbReference type="ARBA" id="ARBA00022679"/>
    </source>
</evidence>
<evidence type="ECO:0000313" key="9">
    <source>
        <dbReference type="Proteomes" id="UP001497472"/>
    </source>
</evidence>
<name>A0AAV1JP67_9NEOP</name>
<comment type="subcellular location">
    <subcellularLocation>
        <location evidence="1">Cytoplasm</location>
    </subcellularLocation>
</comment>
<reference evidence="8 9" key="1">
    <citation type="submission" date="2023-11" db="EMBL/GenBank/DDBJ databases">
        <authorList>
            <person name="Okamura Y."/>
        </authorList>
    </citation>
    <scope>NUCLEOTIDE SEQUENCE [LARGE SCALE GENOMIC DNA]</scope>
</reference>
<proteinExistence type="inferred from homology"/>
<dbReference type="GO" id="GO:0006749">
    <property type="term" value="P:glutathione metabolic process"/>
    <property type="evidence" value="ECO:0007669"/>
    <property type="project" value="TreeGrafter"/>
</dbReference>
<evidence type="ECO:0000313" key="8">
    <source>
        <dbReference type="EMBL" id="CAK1551269.1"/>
    </source>
</evidence>
<gene>
    <name evidence="8" type="ORF">LNINA_LOCUS10427</name>
</gene>
<dbReference type="CDD" id="cd03183">
    <property type="entry name" value="GST_C_Theta"/>
    <property type="match status" value="1"/>
</dbReference>
<dbReference type="InterPro" id="IPR040079">
    <property type="entry name" value="Glutathione_S-Trfase"/>
</dbReference>
<dbReference type="InterPro" id="IPR051369">
    <property type="entry name" value="GST_Theta"/>
</dbReference>
<dbReference type="Gene3D" id="1.20.1050.10">
    <property type="match status" value="1"/>
</dbReference>
<dbReference type="Pfam" id="PF00043">
    <property type="entry name" value="GST_C"/>
    <property type="match status" value="1"/>
</dbReference>
<evidence type="ECO:0000256" key="1">
    <source>
        <dbReference type="ARBA" id="ARBA00004496"/>
    </source>
</evidence>
<dbReference type="SUPFAM" id="SSF47616">
    <property type="entry name" value="GST C-terminal domain-like"/>
    <property type="match status" value="1"/>
</dbReference>
<dbReference type="Proteomes" id="UP001497472">
    <property type="component" value="Unassembled WGS sequence"/>
</dbReference>
<dbReference type="Gene3D" id="3.40.30.10">
    <property type="entry name" value="Glutaredoxin"/>
    <property type="match status" value="1"/>
</dbReference>
<dbReference type="FunFam" id="3.40.30.10:FF:000176">
    <property type="entry name" value="Glutathione S-transferase theta-1"/>
    <property type="match status" value="1"/>
</dbReference>
<dbReference type="InterPro" id="IPR010987">
    <property type="entry name" value="Glutathione-S-Trfase_C-like"/>
</dbReference>
<feature type="domain" description="GST C-terminal" evidence="7">
    <location>
        <begin position="88"/>
        <end position="224"/>
    </location>
</feature>
<organism evidence="8 9">
    <name type="scientific">Leptosia nina</name>
    <dbReference type="NCBI Taxonomy" id="320188"/>
    <lineage>
        <taxon>Eukaryota</taxon>
        <taxon>Metazoa</taxon>
        <taxon>Ecdysozoa</taxon>
        <taxon>Arthropoda</taxon>
        <taxon>Hexapoda</taxon>
        <taxon>Insecta</taxon>
        <taxon>Pterygota</taxon>
        <taxon>Neoptera</taxon>
        <taxon>Endopterygota</taxon>
        <taxon>Lepidoptera</taxon>
        <taxon>Glossata</taxon>
        <taxon>Ditrysia</taxon>
        <taxon>Papilionoidea</taxon>
        <taxon>Pieridae</taxon>
        <taxon>Pierinae</taxon>
        <taxon>Leptosia</taxon>
    </lineage>
</organism>
<evidence type="ECO:0000256" key="2">
    <source>
        <dbReference type="ARBA" id="ARBA00009899"/>
    </source>
</evidence>
<keyword evidence="3" id="KW-0963">Cytoplasm</keyword>
<comment type="caution">
    <text evidence="8">The sequence shown here is derived from an EMBL/GenBank/DDBJ whole genome shotgun (WGS) entry which is preliminary data.</text>
</comment>
<dbReference type="GO" id="GO:0004364">
    <property type="term" value="F:glutathione transferase activity"/>
    <property type="evidence" value="ECO:0007669"/>
    <property type="project" value="UniProtKB-EC"/>
</dbReference>
<dbReference type="PROSITE" id="PS50404">
    <property type="entry name" value="GST_NTER"/>
    <property type="match status" value="1"/>
</dbReference>
<dbReference type="SFLD" id="SFLDG00358">
    <property type="entry name" value="Main_(cytGST)"/>
    <property type="match status" value="1"/>
</dbReference>
<feature type="domain" description="GST N-terminal" evidence="6">
    <location>
        <begin position="1"/>
        <end position="82"/>
    </location>
</feature>
<dbReference type="SFLD" id="SFLDG01153">
    <property type="entry name" value="Main.4:_Theta-like"/>
    <property type="match status" value="1"/>
</dbReference>
<dbReference type="GO" id="GO:0005737">
    <property type="term" value="C:cytoplasm"/>
    <property type="evidence" value="ECO:0007669"/>
    <property type="project" value="UniProtKB-SubCell"/>
</dbReference>
<dbReference type="PANTHER" id="PTHR43917:SF8">
    <property type="entry name" value="GH16740P-RELATED"/>
    <property type="match status" value="1"/>
</dbReference>